<dbReference type="Gramene" id="mRNA:HanXRQr2_Chr05g0221571">
    <property type="protein sequence ID" value="mRNA:HanXRQr2_Chr05g0221571"/>
    <property type="gene ID" value="HanXRQr2_Chr05g0221571"/>
</dbReference>
<accession>A0A9K3J0K1</accession>
<dbReference type="GO" id="GO:0042752">
    <property type="term" value="P:regulation of circadian rhythm"/>
    <property type="evidence" value="ECO:0007669"/>
    <property type="project" value="InterPro"/>
</dbReference>
<comment type="caution">
    <text evidence="1">The sequence shown here is derived from an EMBL/GenBank/DDBJ whole genome shotgun (WGS) entry which is preliminary data.</text>
</comment>
<proteinExistence type="predicted"/>
<dbReference type="InterPro" id="IPR044678">
    <property type="entry name" value="COR27/28"/>
</dbReference>
<sequence>MNFCRRGSMPCGYPYDICHFHSSILLLIHIPPSLFIFLTDHCDMENTFPPLVTADQMCSAASETTGNDGGLNNILEQEESSFMESPKRGSSEWTDEKHSLYLKSMEDSFVNQLYNSLDTRNGTIENECSSESLSSRRIRASNRFPSGQFKVLQHGFWSRIGPRRENLGRNEANSPDVSSTNTWIRHFRNGNKQGATEEKPSLTSCDNTEVIDQNFVEEDSGVQMMKTSCSKKRKTTYAVPKSGNDQVAASFGPISCNRSH</sequence>
<dbReference type="EMBL" id="MNCJ02000320">
    <property type="protein sequence ID" value="KAF5806444.1"/>
    <property type="molecule type" value="Genomic_DNA"/>
</dbReference>
<reference evidence="1" key="2">
    <citation type="submission" date="2020-06" db="EMBL/GenBank/DDBJ databases">
        <title>Helianthus annuus Genome sequencing and assembly Release 2.</title>
        <authorList>
            <person name="Gouzy J."/>
            <person name="Langlade N."/>
            <person name="Munos S."/>
        </authorList>
    </citation>
    <scope>NUCLEOTIDE SEQUENCE</scope>
    <source>
        <tissue evidence="1">Leaves</tissue>
    </source>
</reference>
<name>A0A9K3J0K1_HELAN</name>
<evidence type="ECO:0000313" key="2">
    <source>
        <dbReference type="Proteomes" id="UP000215914"/>
    </source>
</evidence>
<dbReference type="Proteomes" id="UP000215914">
    <property type="component" value="Unassembled WGS sequence"/>
</dbReference>
<protein>
    <submittedName>
        <fullName evidence="1">Uncharacterized protein</fullName>
    </submittedName>
</protein>
<evidence type="ECO:0000313" key="1">
    <source>
        <dbReference type="EMBL" id="KAF5806444.1"/>
    </source>
</evidence>
<dbReference type="PANTHER" id="PTHR33676:SF18">
    <property type="entry name" value="GROWTH-REGULATING FACTOR"/>
    <property type="match status" value="1"/>
</dbReference>
<dbReference type="PANTHER" id="PTHR33676">
    <property type="entry name" value="COLD REGULATED PROTEIN 27"/>
    <property type="match status" value="1"/>
</dbReference>
<gene>
    <name evidence="1" type="ORF">HanXRQr2_Chr05g0221571</name>
</gene>
<dbReference type="AlphaFoldDB" id="A0A9K3J0K1"/>
<dbReference type="GO" id="GO:0009409">
    <property type="term" value="P:response to cold"/>
    <property type="evidence" value="ECO:0007669"/>
    <property type="project" value="InterPro"/>
</dbReference>
<reference evidence="1" key="1">
    <citation type="journal article" date="2017" name="Nature">
        <title>The sunflower genome provides insights into oil metabolism, flowering and Asterid evolution.</title>
        <authorList>
            <person name="Badouin H."/>
            <person name="Gouzy J."/>
            <person name="Grassa C.J."/>
            <person name="Murat F."/>
            <person name="Staton S.E."/>
            <person name="Cottret L."/>
            <person name="Lelandais-Briere C."/>
            <person name="Owens G.L."/>
            <person name="Carrere S."/>
            <person name="Mayjonade B."/>
            <person name="Legrand L."/>
            <person name="Gill N."/>
            <person name="Kane N.C."/>
            <person name="Bowers J.E."/>
            <person name="Hubner S."/>
            <person name="Bellec A."/>
            <person name="Berard A."/>
            <person name="Berges H."/>
            <person name="Blanchet N."/>
            <person name="Boniface M.C."/>
            <person name="Brunel D."/>
            <person name="Catrice O."/>
            <person name="Chaidir N."/>
            <person name="Claudel C."/>
            <person name="Donnadieu C."/>
            <person name="Faraut T."/>
            <person name="Fievet G."/>
            <person name="Helmstetter N."/>
            <person name="King M."/>
            <person name="Knapp S.J."/>
            <person name="Lai Z."/>
            <person name="Le Paslier M.C."/>
            <person name="Lippi Y."/>
            <person name="Lorenzon L."/>
            <person name="Mandel J.R."/>
            <person name="Marage G."/>
            <person name="Marchand G."/>
            <person name="Marquand E."/>
            <person name="Bret-Mestries E."/>
            <person name="Morien E."/>
            <person name="Nambeesan S."/>
            <person name="Nguyen T."/>
            <person name="Pegot-Espagnet P."/>
            <person name="Pouilly N."/>
            <person name="Raftis F."/>
            <person name="Sallet E."/>
            <person name="Schiex T."/>
            <person name="Thomas J."/>
            <person name="Vandecasteele C."/>
            <person name="Vares D."/>
            <person name="Vear F."/>
            <person name="Vautrin S."/>
            <person name="Crespi M."/>
            <person name="Mangin B."/>
            <person name="Burke J.M."/>
            <person name="Salse J."/>
            <person name="Munos S."/>
            <person name="Vincourt P."/>
            <person name="Rieseberg L.H."/>
            <person name="Langlade N.B."/>
        </authorList>
    </citation>
    <scope>NUCLEOTIDE SEQUENCE</scope>
    <source>
        <tissue evidence="1">Leaves</tissue>
    </source>
</reference>
<organism evidence="1 2">
    <name type="scientific">Helianthus annuus</name>
    <name type="common">Common sunflower</name>
    <dbReference type="NCBI Taxonomy" id="4232"/>
    <lineage>
        <taxon>Eukaryota</taxon>
        <taxon>Viridiplantae</taxon>
        <taxon>Streptophyta</taxon>
        <taxon>Embryophyta</taxon>
        <taxon>Tracheophyta</taxon>
        <taxon>Spermatophyta</taxon>
        <taxon>Magnoliopsida</taxon>
        <taxon>eudicotyledons</taxon>
        <taxon>Gunneridae</taxon>
        <taxon>Pentapetalae</taxon>
        <taxon>asterids</taxon>
        <taxon>campanulids</taxon>
        <taxon>Asterales</taxon>
        <taxon>Asteraceae</taxon>
        <taxon>Asteroideae</taxon>
        <taxon>Heliantheae alliance</taxon>
        <taxon>Heliantheae</taxon>
        <taxon>Helianthus</taxon>
    </lineage>
</organism>
<keyword evidence="2" id="KW-1185">Reference proteome</keyword>